<comment type="caution">
    <text evidence="1">The sequence shown here is derived from an EMBL/GenBank/DDBJ whole genome shotgun (WGS) entry which is preliminary data.</text>
</comment>
<dbReference type="Proteomes" id="UP000005536">
    <property type="component" value="Unassembled WGS sequence"/>
</dbReference>
<name>D4DP79_NEIEG</name>
<dbReference type="AlphaFoldDB" id="D4DP79"/>
<evidence type="ECO:0000313" key="2">
    <source>
        <dbReference type="Proteomes" id="UP000005536"/>
    </source>
</evidence>
<accession>D4DP79</accession>
<dbReference type="EMBL" id="ADBF01000022">
    <property type="protein sequence ID" value="EFE50366.1"/>
    <property type="molecule type" value="Genomic_DNA"/>
</dbReference>
<proteinExistence type="predicted"/>
<reference evidence="1 2" key="1">
    <citation type="submission" date="2010-02" db="EMBL/GenBank/DDBJ databases">
        <authorList>
            <person name="Weinstock G."/>
            <person name="Sodergren E."/>
            <person name="Clifton S."/>
            <person name="Fulton L."/>
            <person name="Fulton B."/>
            <person name="Courtney L."/>
            <person name="Fronick C."/>
            <person name="Harrison M."/>
            <person name="Strong C."/>
            <person name="Farmer C."/>
            <person name="Delahaunty K."/>
            <person name="Markovic C."/>
            <person name="Hall O."/>
            <person name="Minx P."/>
            <person name="Tomlinson C."/>
            <person name="Mitreva M."/>
            <person name="Nelson J."/>
            <person name="Hou S."/>
            <person name="Wollam A."/>
            <person name="Pepin K.H."/>
            <person name="Johnson M."/>
            <person name="Bhonagiri V."/>
            <person name="Zhang X."/>
            <person name="Suruliraj S."/>
            <person name="Warren W."/>
            <person name="Chinwalla A."/>
            <person name="Mardis E.R."/>
            <person name="Wilson R.K."/>
        </authorList>
    </citation>
    <scope>NUCLEOTIDE SEQUENCE [LARGE SCALE GENOMIC DNA]</scope>
    <source>
        <strain evidence="1 2">ATCC 29315</strain>
    </source>
</reference>
<organism evidence="1 2">
    <name type="scientific">Neisseria elongata subsp. glycolytica ATCC 29315</name>
    <dbReference type="NCBI Taxonomy" id="546263"/>
    <lineage>
        <taxon>Bacteria</taxon>
        <taxon>Pseudomonadati</taxon>
        <taxon>Pseudomonadota</taxon>
        <taxon>Betaproteobacteria</taxon>
        <taxon>Neisseriales</taxon>
        <taxon>Neisseriaceae</taxon>
        <taxon>Neisseria</taxon>
    </lineage>
</organism>
<protein>
    <submittedName>
        <fullName evidence="1">Uncharacterized protein</fullName>
    </submittedName>
</protein>
<sequence length="41" mass="4732">MSFRFLIGWCGRRMRFQTACGLLRHVPMPPTVESDVFVSVC</sequence>
<gene>
    <name evidence="1" type="ORF">NEIELOOT_00863</name>
</gene>
<evidence type="ECO:0000313" key="1">
    <source>
        <dbReference type="EMBL" id="EFE50366.1"/>
    </source>
</evidence>